<dbReference type="NCBIfam" id="NF002759">
    <property type="entry name" value="PRK02813.1"/>
    <property type="match status" value="1"/>
</dbReference>
<dbReference type="SUPFAM" id="SSF101821">
    <property type="entry name" value="Aminopeptidase/glucanase lid domain"/>
    <property type="match status" value="1"/>
</dbReference>
<dbReference type="RefSeq" id="WP_227710221.1">
    <property type="nucleotide sequence ID" value="NZ_JAJEQW010000009.1"/>
</dbReference>
<evidence type="ECO:0000256" key="5">
    <source>
        <dbReference type="ARBA" id="ARBA00022723"/>
    </source>
</evidence>
<keyword evidence="4 9" id="KW-0645">Protease</keyword>
<dbReference type="Proteomes" id="UP001198893">
    <property type="component" value="Unassembled WGS sequence"/>
</dbReference>
<evidence type="ECO:0000256" key="7">
    <source>
        <dbReference type="ARBA" id="ARBA00022833"/>
    </source>
</evidence>
<dbReference type="Gene3D" id="3.40.630.10">
    <property type="entry name" value="Zn peptidases"/>
    <property type="match status" value="1"/>
</dbReference>
<dbReference type="GO" id="GO:0008237">
    <property type="term" value="F:metallopeptidase activity"/>
    <property type="evidence" value="ECO:0007669"/>
    <property type="project" value="UniProtKB-KW"/>
</dbReference>
<dbReference type="EC" id="3.4.11.-" evidence="10"/>
<comment type="cofactor">
    <cofactor evidence="1 10">
        <name>Zn(2+)</name>
        <dbReference type="ChEBI" id="CHEBI:29105"/>
    </cofactor>
</comment>
<dbReference type="GO" id="GO:0006508">
    <property type="term" value="P:proteolysis"/>
    <property type="evidence" value="ECO:0007669"/>
    <property type="project" value="UniProtKB-KW"/>
</dbReference>
<evidence type="ECO:0000313" key="12">
    <source>
        <dbReference type="Proteomes" id="UP001198893"/>
    </source>
</evidence>
<comment type="caution">
    <text evidence="11">The sequence shown here is derived from an EMBL/GenBank/DDBJ whole genome shotgun (WGS) entry which is preliminary data.</text>
</comment>
<dbReference type="InterPro" id="IPR001948">
    <property type="entry name" value="Peptidase_M18"/>
</dbReference>
<keyword evidence="7 9" id="KW-0862">Zinc</keyword>
<organism evidence="11 12">
    <name type="scientific">Roseburia amylophila</name>
    <dbReference type="NCBI Taxonomy" id="2981794"/>
    <lineage>
        <taxon>Bacteria</taxon>
        <taxon>Bacillati</taxon>
        <taxon>Bacillota</taxon>
        <taxon>Clostridia</taxon>
        <taxon>Lachnospirales</taxon>
        <taxon>Lachnospiraceae</taxon>
        <taxon>Roseburia</taxon>
    </lineage>
</organism>
<sequence length="424" mass="46872">MQKITELLSKGKSPYHVTEWTGKQLQEAGYEELKLQESWQLHAGGKYYVRPYSGMVAAFAVPEQLDRKTALRLMLAHTDFPCFKIKPNPEVKTKDYRQLNVEPYGGMLKNTWFDRPLGIYGKVVLESEHPFAPEVKLFGSEEPAAVIPSLAPHLNREAGGKQEYDMQRELLPLLGIEQDGDVTENFFTDYLKEQLGSEANEVLSYDLFLTNMDEPELIGSDKKLLSSPRIDNLASVAAIVETMCEKTTGDSLVVAGLFDNEEIGSRSKQGADSSLLKDIIMKIGAAFGMAETEVNDMLRGGFLLSIDGAHAVHPNYTNKSDITNDVILGKGITVKTSASQRYLSDSEATAVVMQLCKKTDIPYQVQVNRSGMPGGQTLGPIVVSYLPMQGADIGIPMLAMHSARELADMRDYQALVMFLKIFSA</sequence>
<evidence type="ECO:0000256" key="3">
    <source>
        <dbReference type="ARBA" id="ARBA00022438"/>
    </source>
</evidence>
<evidence type="ECO:0000256" key="9">
    <source>
        <dbReference type="RuleBase" id="RU004386"/>
    </source>
</evidence>
<dbReference type="SUPFAM" id="SSF53187">
    <property type="entry name" value="Zn-dependent exopeptidases"/>
    <property type="match status" value="1"/>
</dbReference>
<keyword evidence="8 9" id="KW-0482">Metalloprotease</keyword>
<dbReference type="GO" id="GO:0005737">
    <property type="term" value="C:cytoplasm"/>
    <property type="evidence" value="ECO:0007669"/>
    <property type="project" value="UniProtKB-ARBA"/>
</dbReference>
<keyword evidence="5 9" id="KW-0479">Metal-binding</keyword>
<evidence type="ECO:0000256" key="10">
    <source>
        <dbReference type="RuleBase" id="RU004387"/>
    </source>
</evidence>
<dbReference type="PRINTS" id="PR00932">
    <property type="entry name" value="AMINO1PTASE"/>
</dbReference>
<evidence type="ECO:0000256" key="1">
    <source>
        <dbReference type="ARBA" id="ARBA00001947"/>
    </source>
</evidence>
<dbReference type="GO" id="GO:0008270">
    <property type="term" value="F:zinc ion binding"/>
    <property type="evidence" value="ECO:0007669"/>
    <property type="project" value="InterPro"/>
</dbReference>
<dbReference type="EMBL" id="JAJEQW010000009">
    <property type="protein sequence ID" value="MCC2242415.1"/>
    <property type="molecule type" value="Genomic_DNA"/>
</dbReference>
<evidence type="ECO:0000256" key="6">
    <source>
        <dbReference type="ARBA" id="ARBA00022801"/>
    </source>
</evidence>
<dbReference type="GO" id="GO:0004177">
    <property type="term" value="F:aminopeptidase activity"/>
    <property type="evidence" value="ECO:0007669"/>
    <property type="project" value="UniProtKB-KW"/>
</dbReference>
<evidence type="ECO:0000256" key="8">
    <source>
        <dbReference type="ARBA" id="ARBA00023049"/>
    </source>
</evidence>
<dbReference type="Gene3D" id="2.30.250.10">
    <property type="entry name" value="Aminopeptidase i, Domain 2"/>
    <property type="match status" value="1"/>
</dbReference>
<evidence type="ECO:0000256" key="2">
    <source>
        <dbReference type="ARBA" id="ARBA00008290"/>
    </source>
</evidence>
<dbReference type="AlphaFoldDB" id="A0AAW4WJV2"/>
<dbReference type="PANTHER" id="PTHR28570">
    <property type="entry name" value="ASPARTYL AMINOPEPTIDASE"/>
    <property type="match status" value="1"/>
</dbReference>
<proteinExistence type="inferred from homology"/>
<name>A0AAW4WJV2_9FIRM</name>
<comment type="similarity">
    <text evidence="2 9">Belongs to the peptidase M18 family.</text>
</comment>
<dbReference type="Pfam" id="PF02127">
    <property type="entry name" value="Peptidase_M18"/>
    <property type="match status" value="1"/>
</dbReference>
<gene>
    <name evidence="11" type="ORF">LKD47_08920</name>
</gene>
<protein>
    <recommendedName>
        <fullName evidence="10">M18 family aminopeptidase</fullName>
        <ecNumber evidence="10">3.4.11.-</ecNumber>
    </recommendedName>
</protein>
<dbReference type="PANTHER" id="PTHR28570:SF3">
    <property type="entry name" value="ASPARTYL AMINOPEPTIDASE"/>
    <property type="match status" value="1"/>
</dbReference>
<dbReference type="InterPro" id="IPR023358">
    <property type="entry name" value="Peptidase_M18_dom2"/>
</dbReference>
<evidence type="ECO:0000256" key="4">
    <source>
        <dbReference type="ARBA" id="ARBA00022670"/>
    </source>
</evidence>
<reference evidence="11" key="1">
    <citation type="submission" date="2021-10" db="EMBL/GenBank/DDBJ databases">
        <title>Anaerobic single-cell dispensing facilitates the cultivation of human gut bacteria.</title>
        <authorList>
            <person name="Afrizal A."/>
        </authorList>
    </citation>
    <scope>NUCLEOTIDE SEQUENCE</scope>
    <source>
        <strain evidence="11">CLA-AA-H204</strain>
    </source>
</reference>
<accession>A0AAW4WJV2</accession>
<evidence type="ECO:0000313" key="11">
    <source>
        <dbReference type="EMBL" id="MCC2242415.1"/>
    </source>
</evidence>
<keyword evidence="6 9" id="KW-0378">Hydrolase</keyword>
<keyword evidence="3 9" id="KW-0031">Aminopeptidase</keyword>